<evidence type="ECO:0000313" key="5">
    <source>
        <dbReference type="EMBL" id="OLQ73072.1"/>
    </source>
</evidence>
<dbReference type="Gene3D" id="3.40.930.10">
    <property type="entry name" value="Mannitol-specific EII, Chain A"/>
    <property type="match status" value="1"/>
</dbReference>
<dbReference type="Proteomes" id="UP000186905">
    <property type="component" value="Unassembled WGS sequence"/>
</dbReference>
<dbReference type="Pfam" id="PF00359">
    <property type="entry name" value="PTS_EIIA_2"/>
    <property type="match status" value="1"/>
</dbReference>
<dbReference type="RefSeq" id="WP_075766715.1">
    <property type="nucleotide sequence ID" value="NZ_MJIL01000089.1"/>
</dbReference>
<sequence length="279" mass="31059">MIERRITFIIGDEGIPSWKLNQLKTLAGYFRAVVVMQNVTRLCQANAEQPVRIMSLGCMPGDLCQLVIEGSDAELAYMVLTDFVAEQFLLVKTSGKKKNRNACSVDSRDKTNTAFYLPFELVISARDLSVKELGLVQSTEAKEMVLARICRMLNPANPDLLLQLMQERERVSSTCMGNGIALPHIMSSEIKQPAMALIQLPQAIEWGSNRGPVTRVIAMALPYPAQRPHIEAFAHFSQALLAPEYCRLLTENIQAEALKALLLHTLSRPFTANCDTPKE</sequence>
<dbReference type="PIRSF" id="PIRSF029195">
    <property type="entry name" value="UCP029195_PTS_EIIA2"/>
    <property type="match status" value="1"/>
</dbReference>
<keyword evidence="1" id="KW-0597">Phosphoprotein</keyword>
<dbReference type="PANTHER" id="PTHR47738">
    <property type="entry name" value="PTS SYSTEM FRUCTOSE-LIKE EIIA COMPONENT-RELATED"/>
    <property type="match status" value="1"/>
</dbReference>
<organism evidence="5 6">
    <name type="scientific">Photobacterium proteolyticum</name>
    <dbReference type="NCBI Taxonomy" id="1903952"/>
    <lineage>
        <taxon>Bacteria</taxon>
        <taxon>Pseudomonadati</taxon>
        <taxon>Pseudomonadota</taxon>
        <taxon>Gammaproteobacteria</taxon>
        <taxon>Vibrionales</taxon>
        <taxon>Vibrionaceae</taxon>
        <taxon>Photobacterium</taxon>
    </lineage>
</organism>
<dbReference type="OrthoDB" id="6213484at2"/>
<dbReference type="SUPFAM" id="SSF55804">
    <property type="entry name" value="Phoshotransferase/anion transport protein"/>
    <property type="match status" value="1"/>
</dbReference>
<evidence type="ECO:0000259" key="3">
    <source>
        <dbReference type="PROSITE" id="PS51094"/>
    </source>
</evidence>
<dbReference type="InterPro" id="IPR035895">
    <property type="entry name" value="HPr-like_sf"/>
</dbReference>
<dbReference type="SUPFAM" id="SSF55594">
    <property type="entry name" value="HPr-like"/>
    <property type="match status" value="1"/>
</dbReference>
<dbReference type="EMBL" id="MJIL01000089">
    <property type="protein sequence ID" value="OLQ73072.1"/>
    <property type="molecule type" value="Genomic_DNA"/>
</dbReference>
<dbReference type="InterPro" id="IPR016910">
    <property type="entry name" value="UCP029195_PTS_EIIA2"/>
</dbReference>
<keyword evidence="2" id="KW-0813">Transport</keyword>
<reference evidence="5 6" key="1">
    <citation type="submission" date="2016-09" db="EMBL/GenBank/DDBJ databases">
        <title>Photobacterium proteolyticum sp. nov. a protease producing bacterium isolated from ocean sediments of Laizhou Bay.</title>
        <authorList>
            <person name="Li Y."/>
        </authorList>
    </citation>
    <scope>NUCLEOTIDE SEQUENCE [LARGE SCALE GENOMIC DNA]</scope>
    <source>
        <strain evidence="5 6">13-12</strain>
    </source>
</reference>
<keyword evidence="6" id="KW-1185">Reference proteome</keyword>
<gene>
    <name evidence="5" type="ORF">BIT28_11935</name>
</gene>
<dbReference type="PROSITE" id="PS51094">
    <property type="entry name" value="PTS_EIIA_TYPE_2"/>
    <property type="match status" value="1"/>
</dbReference>
<evidence type="ECO:0000313" key="6">
    <source>
        <dbReference type="Proteomes" id="UP000186905"/>
    </source>
</evidence>
<dbReference type="InterPro" id="IPR002178">
    <property type="entry name" value="PTS_EIIA_type-2_dom"/>
</dbReference>
<evidence type="ECO:0000256" key="1">
    <source>
        <dbReference type="ARBA" id="ARBA00022553"/>
    </source>
</evidence>
<dbReference type="STRING" id="1903952.BIT28_11935"/>
<dbReference type="AlphaFoldDB" id="A0A1Q9GF89"/>
<protein>
    <submittedName>
        <fullName evidence="5">Uncharacterized protein</fullName>
    </submittedName>
</protein>
<proteinExistence type="predicted"/>
<feature type="domain" description="HPr" evidence="4">
    <location>
        <begin position="1"/>
        <end position="91"/>
    </location>
</feature>
<evidence type="ECO:0000259" key="4">
    <source>
        <dbReference type="PROSITE" id="PS51350"/>
    </source>
</evidence>
<dbReference type="InterPro" id="IPR016152">
    <property type="entry name" value="PTrfase/Anion_transptr"/>
</dbReference>
<feature type="domain" description="PTS EIIA type-2" evidence="3">
    <location>
        <begin position="121"/>
        <end position="265"/>
    </location>
</feature>
<dbReference type="Pfam" id="PF00381">
    <property type="entry name" value="PTS-HPr"/>
    <property type="match status" value="1"/>
</dbReference>
<accession>A0A1Q9GF89</accession>
<dbReference type="InterPro" id="IPR051541">
    <property type="entry name" value="PTS_SugarTrans_NitroReg"/>
</dbReference>
<dbReference type="PROSITE" id="PS51350">
    <property type="entry name" value="PTS_HPR_DOM"/>
    <property type="match status" value="1"/>
</dbReference>
<dbReference type="InterPro" id="IPR000032">
    <property type="entry name" value="HPr-like"/>
</dbReference>
<evidence type="ECO:0000256" key="2">
    <source>
        <dbReference type="ARBA" id="ARBA00022597"/>
    </source>
</evidence>
<comment type="caution">
    <text evidence="5">The sequence shown here is derived from an EMBL/GenBank/DDBJ whole genome shotgun (WGS) entry which is preliminary data.</text>
</comment>
<name>A0A1Q9GF89_9GAMM</name>
<keyword evidence="2" id="KW-0762">Sugar transport</keyword>